<gene>
    <name evidence="2" type="ORF">Scani_19510</name>
</gene>
<feature type="transmembrane region" description="Helical" evidence="1">
    <location>
        <begin position="136"/>
        <end position="154"/>
    </location>
</feature>
<feature type="transmembrane region" description="Helical" evidence="1">
    <location>
        <begin position="78"/>
        <end position="99"/>
    </location>
</feature>
<accession>A0A640S2J1</accession>
<feature type="transmembrane region" description="Helical" evidence="1">
    <location>
        <begin position="111"/>
        <end position="129"/>
    </location>
</feature>
<keyword evidence="1" id="KW-0812">Transmembrane</keyword>
<evidence type="ECO:0000313" key="3">
    <source>
        <dbReference type="Proteomes" id="UP000435837"/>
    </source>
</evidence>
<name>A0A640S2J1_9ACTN</name>
<keyword evidence="1" id="KW-1133">Transmembrane helix</keyword>
<dbReference type="AlphaFoldDB" id="A0A640S2J1"/>
<sequence length="307" mass="31771">MVGKKEAGRTAAHLAAVGLVGCALTAVQFQAVLTALFVHGTTALVVVLAVGPPLAVALLAGLGVSARPVVPLTRRARGLWGWATSVYALGTLGALAATMLNRQVNSSGNVFLLYPAGGICYALAAALLVPGTRTRLTAAALAVALAAGGSYVSWQAAQPPTLDEWIGANGVDRALLRVGEPPAGYTLDARGASAEGFGAGYLRPGAPELHLTVERIGRDTRRVDARGCPVPVGEVVHCADDGGGRQLVTYEGDYERRELRLRRSGLVHTVTVQGRPADLSAARHILSTLRPATDTELAGLLKLPMRG</sequence>
<dbReference type="Proteomes" id="UP000435837">
    <property type="component" value="Unassembled WGS sequence"/>
</dbReference>
<dbReference type="OrthoDB" id="4101253at2"/>
<protein>
    <submittedName>
        <fullName evidence="2">Uncharacterized protein</fullName>
    </submittedName>
</protein>
<feature type="transmembrane region" description="Helical" evidence="1">
    <location>
        <begin position="43"/>
        <end position="66"/>
    </location>
</feature>
<feature type="transmembrane region" description="Helical" evidence="1">
    <location>
        <begin position="12"/>
        <end position="37"/>
    </location>
</feature>
<reference evidence="2 3" key="1">
    <citation type="submission" date="2019-12" db="EMBL/GenBank/DDBJ databases">
        <title>Whole genome shotgun sequence of Streptomyces caniferus NBRC 15389.</title>
        <authorList>
            <person name="Ichikawa N."/>
            <person name="Kimura A."/>
            <person name="Kitahashi Y."/>
            <person name="Komaki H."/>
            <person name="Tamura T."/>
        </authorList>
    </citation>
    <scope>NUCLEOTIDE SEQUENCE [LARGE SCALE GENOMIC DNA]</scope>
    <source>
        <strain evidence="2 3">NBRC 15389</strain>
    </source>
</reference>
<dbReference type="RefSeq" id="WP_159472238.1">
    <property type="nucleotide sequence ID" value="NZ_BAAATH010000004.1"/>
</dbReference>
<organism evidence="2 3">
    <name type="scientific">Streptomyces caniferus</name>
    <dbReference type="NCBI Taxonomy" id="285557"/>
    <lineage>
        <taxon>Bacteria</taxon>
        <taxon>Bacillati</taxon>
        <taxon>Actinomycetota</taxon>
        <taxon>Actinomycetes</taxon>
        <taxon>Kitasatosporales</taxon>
        <taxon>Streptomycetaceae</taxon>
        <taxon>Streptomyces</taxon>
    </lineage>
</organism>
<keyword evidence="1" id="KW-0472">Membrane</keyword>
<evidence type="ECO:0000313" key="2">
    <source>
        <dbReference type="EMBL" id="GFE05683.1"/>
    </source>
</evidence>
<dbReference type="EMBL" id="BLIN01000003">
    <property type="protein sequence ID" value="GFE05683.1"/>
    <property type="molecule type" value="Genomic_DNA"/>
</dbReference>
<dbReference type="PROSITE" id="PS51257">
    <property type="entry name" value="PROKAR_LIPOPROTEIN"/>
    <property type="match status" value="1"/>
</dbReference>
<proteinExistence type="predicted"/>
<evidence type="ECO:0000256" key="1">
    <source>
        <dbReference type="SAM" id="Phobius"/>
    </source>
</evidence>
<comment type="caution">
    <text evidence="2">The sequence shown here is derived from an EMBL/GenBank/DDBJ whole genome shotgun (WGS) entry which is preliminary data.</text>
</comment>